<sequence>MSNAPIKPPTFPQMSSAKETYHALQGLDKHGPIQFSAAVAIAALKQGAAKNEDEAVCIATEEYNHFKRISQGFTICEIANKTLNSKKQGTPQSSIFLSDDSLLA</sequence>
<protein>
    <submittedName>
        <fullName evidence="1">Uncharacterized protein</fullName>
    </submittedName>
</protein>
<organism evidence="1 2">
    <name type="scientific">Vibrio scophthalmi</name>
    <dbReference type="NCBI Taxonomy" id="45658"/>
    <lineage>
        <taxon>Bacteria</taxon>
        <taxon>Pseudomonadati</taxon>
        <taxon>Pseudomonadota</taxon>
        <taxon>Gammaproteobacteria</taxon>
        <taxon>Vibrionales</taxon>
        <taxon>Vibrionaceae</taxon>
        <taxon>Vibrio</taxon>
    </lineage>
</organism>
<gene>
    <name evidence="1" type="ORF">VSF3289_03425</name>
</gene>
<evidence type="ECO:0000313" key="1">
    <source>
        <dbReference type="EMBL" id="ODS04294.1"/>
    </source>
</evidence>
<evidence type="ECO:0000313" key="2">
    <source>
        <dbReference type="Proteomes" id="UP000095131"/>
    </source>
</evidence>
<dbReference type="Proteomes" id="UP000095131">
    <property type="component" value="Unassembled WGS sequence"/>
</dbReference>
<reference evidence="1 2" key="1">
    <citation type="submission" date="2016-08" db="EMBL/GenBank/DDBJ databases">
        <title>Genome sequencing of Vibrio scophthalmi strain FP3289, an isolated from Paralichthys olivaceus.</title>
        <authorList>
            <person name="Han H.-J."/>
        </authorList>
    </citation>
    <scope>NUCLEOTIDE SEQUENCE [LARGE SCALE GENOMIC DNA]</scope>
    <source>
        <strain evidence="1 2">FP3289</strain>
    </source>
</reference>
<proteinExistence type="predicted"/>
<dbReference type="EMBL" id="MDCJ01000007">
    <property type="protein sequence ID" value="ODS04294.1"/>
    <property type="molecule type" value="Genomic_DNA"/>
</dbReference>
<dbReference type="AlphaFoldDB" id="A0A1E3WES0"/>
<name>A0A1E3WES0_9VIBR</name>
<comment type="caution">
    <text evidence="1">The sequence shown here is derived from an EMBL/GenBank/DDBJ whole genome shotgun (WGS) entry which is preliminary data.</text>
</comment>
<dbReference type="RefSeq" id="WP_069447564.1">
    <property type="nucleotide sequence ID" value="NZ_MDCJ01000007.1"/>
</dbReference>
<accession>A0A1E3WES0</accession>